<reference evidence="1 2" key="1">
    <citation type="submission" date="2022-10" db="EMBL/GenBank/DDBJ databases">
        <authorList>
            <person name="Xie J."/>
            <person name="Shen N."/>
        </authorList>
    </citation>
    <scope>NUCLEOTIDE SEQUENCE [LARGE SCALE GENOMIC DNA]</scope>
    <source>
        <strain evidence="1 2">DSM 41681</strain>
    </source>
</reference>
<evidence type="ECO:0000313" key="1">
    <source>
        <dbReference type="EMBL" id="MEB3962711.1"/>
    </source>
</evidence>
<organism evidence="1 2">
    <name type="scientific">Streptomyces kunmingensis</name>
    <dbReference type="NCBI Taxonomy" id="68225"/>
    <lineage>
        <taxon>Bacteria</taxon>
        <taxon>Bacillati</taxon>
        <taxon>Actinomycetota</taxon>
        <taxon>Actinomycetes</taxon>
        <taxon>Kitasatosporales</taxon>
        <taxon>Streptomycetaceae</taxon>
        <taxon>Streptomyces</taxon>
    </lineage>
</organism>
<accession>A0ABU6CDB8</accession>
<dbReference type="RefSeq" id="WP_324770297.1">
    <property type="nucleotide sequence ID" value="NZ_BAAATS010000067.1"/>
</dbReference>
<protein>
    <recommendedName>
        <fullName evidence="3">Secreted protein</fullName>
    </recommendedName>
</protein>
<evidence type="ECO:0008006" key="3">
    <source>
        <dbReference type="Google" id="ProtNLM"/>
    </source>
</evidence>
<evidence type="ECO:0000313" key="2">
    <source>
        <dbReference type="Proteomes" id="UP001352223"/>
    </source>
</evidence>
<keyword evidence="2" id="KW-1185">Reference proteome</keyword>
<comment type="caution">
    <text evidence="1">The sequence shown here is derived from an EMBL/GenBank/DDBJ whole genome shotgun (WGS) entry which is preliminary data.</text>
</comment>
<dbReference type="Proteomes" id="UP001352223">
    <property type="component" value="Unassembled WGS sequence"/>
</dbReference>
<proteinExistence type="predicted"/>
<sequence>MNRRLFGKRRTILALPLVGALGAVLVVGTATDASAKRYKQDMSQSFAMFSDSYQPQNFLDCKYVDKKQNKLVDDYRCSDGSGTSRLLADILTQDSDKNRMLPPDGSGWKYLAAPDHFKCLWNKNNQGIRTAETFKCKYDSHHFPLDWMVFATQDVPQGVPPQDTVWYVPNGKCWIPNGKCW</sequence>
<gene>
    <name evidence="1" type="ORF">OKJ48_21025</name>
</gene>
<dbReference type="EMBL" id="JAOZYB010000168">
    <property type="protein sequence ID" value="MEB3962711.1"/>
    <property type="molecule type" value="Genomic_DNA"/>
</dbReference>
<name>A0ABU6CDB8_9ACTN</name>